<evidence type="ECO:0000256" key="1">
    <source>
        <dbReference type="SAM" id="Phobius"/>
    </source>
</evidence>
<organism evidence="2 3">
    <name type="scientific">Candidatus Giovannonibacteria bacterium RIFCSPLOWO2_12_FULL_44_15</name>
    <dbReference type="NCBI Taxonomy" id="1798364"/>
    <lineage>
        <taxon>Bacteria</taxon>
        <taxon>Candidatus Giovannoniibacteriota</taxon>
    </lineage>
</organism>
<dbReference type="Proteomes" id="UP000178894">
    <property type="component" value="Unassembled WGS sequence"/>
</dbReference>
<proteinExistence type="predicted"/>
<evidence type="ECO:0000313" key="3">
    <source>
        <dbReference type="Proteomes" id="UP000178894"/>
    </source>
</evidence>
<reference evidence="2 3" key="1">
    <citation type="journal article" date="2016" name="Nat. Commun.">
        <title>Thousands of microbial genomes shed light on interconnected biogeochemical processes in an aquifer system.</title>
        <authorList>
            <person name="Anantharaman K."/>
            <person name="Brown C.T."/>
            <person name="Hug L.A."/>
            <person name="Sharon I."/>
            <person name="Castelle C.J."/>
            <person name="Probst A.J."/>
            <person name="Thomas B.C."/>
            <person name="Singh A."/>
            <person name="Wilkins M.J."/>
            <person name="Karaoz U."/>
            <person name="Brodie E.L."/>
            <person name="Williams K.H."/>
            <person name="Hubbard S.S."/>
            <person name="Banfield J.F."/>
        </authorList>
    </citation>
    <scope>NUCLEOTIDE SEQUENCE [LARGE SCALE GENOMIC DNA]</scope>
</reference>
<keyword evidence="1" id="KW-0472">Membrane</keyword>
<dbReference type="AlphaFoldDB" id="A0A1F5Y092"/>
<gene>
    <name evidence="2" type="ORF">A3G54_01060</name>
</gene>
<comment type="caution">
    <text evidence="2">The sequence shown here is derived from an EMBL/GenBank/DDBJ whole genome shotgun (WGS) entry which is preliminary data.</text>
</comment>
<sequence>MEKRVKIIASILIVLSWVFGQRINNLFDNFFWSSFGNWLLIIGIALISGIIIYRDKKNIAPADAKRALFAGVLIAVFILGLIIYLTNITTSSIGGVFRM</sequence>
<feature type="transmembrane region" description="Helical" evidence="1">
    <location>
        <begin position="66"/>
        <end position="85"/>
    </location>
</feature>
<name>A0A1F5Y092_9BACT</name>
<feature type="transmembrane region" description="Helical" evidence="1">
    <location>
        <begin position="30"/>
        <end position="54"/>
    </location>
</feature>
<accession>A0A1F5Y092</accession>
<keyword evidence="1" id="KW-0812">Transmembrane</keyword>
<keyword evidence="1" id="KW-1133">Transmembrane helix</keyword>
<evidence type="ECO:0000313" key="2">
    <source>
        <dbReference type="EMBL" id="OGF93490.1"/>
    </source>
</evidence>
<dbReference type="EMBL" id="MFIQ01000016">
    <property type="protein sequence ID" value="OGF93490.1"/>
    <property type="molecule type" value="Genomic_DNA"/>
</dbReference>
<protein>
    <submittedName>
        <fullName evidence="2">Uncharacterized protein</fullName>
    </submittedName>
</protein>